<dbReference type="EMBL" id="FMAF01000008">
    <property type="protein sequence ID" value="SCB35175.1"/>
    <property type="molecule type" value="Genomic_DNA"/>
</dbReference>
<gene>
    <name evidence="15" type="ORF">GA0061101_108198</name>
</gene>
<dbReference type="InterPro" id="IPR001001">
    <property type="entry name" value="DNA_polIII_beta"/>
</dbReference>
<organism evidence="15 16">
    <name type="scientific">Rhizobium lusitanum</name>
    <dbReference type="NCBI Taxonomy" id="293958"/>
    <lineage>
        <taxon>Bacteria</taxon>
        <taxon>Pseudomonadati</taxon>
        <taxon>Pseudomonadota</taxon>
        <taxon>Alphaproteobacteria</taxon>
        <taxon>Hyphomicrobiales</taxon>
        <taxon>Rhizobiaceae</taxon>
        <taxon>Rhizobium/Agrobacterium group</taxon>
        <taxon>Rhizobium</taxon>
    </lineage>
</organism>
<evidence type="ECO:0000256" key="10">
    <source>
        <dbReference type="ARBA" id="ARBA00030988"/>
    </source>
</evidence>
<evidence type="ECO:0000259" key="12">
    <source>
        <dbReference type="Pfam" id="PF00712"/>
    </source>
</evidence>
<dbReference type="PANTHER" id="PTHR30478">
    <property type="entry name" value="DNA POLYMERASE III SUBUNIT BETA"/>
    <property type="match status" value="1"/>
</dbReference>
<feature type="domain" description="DNA polymerase III beta sliding clamp N-terminal" evidence="12">
    <location>
        <begin position="73"/>
        <end position="192"/>
    </location>
</feature>
<dbReference type="InterPro" id="IPR046938">
    <property type="entry name" value="DNA_clamp_sf"/>
</dbReference>
<feature type="domain" description="DNA polymerase III beta sliding clamp central" evidence="13">
    <location>
        <begin position="203"/>
        <end position="321"/>
    </location>
</feature>
<reference evidence="15 16" key="1">
    <citation type="submission" date="2016-08" db="EMBL/GenBank/DDBJ databases">
        <authorList>
            <person name="Seilhamer J.J."/>
        </authorList>
    </citation>
    <scope>NUCLEOTIDE SEQUENCE [LARGE SCALE GENOMIC DNA]</scope>
    <source>
        <strain evidence="15 16">P1-7</strain>
    </source>
</reference>
<protein>
    <recommendedName>
        <fullName evidence="3">Beta sliding clamp</fullName>
    </recommendedName>
    <alternativeName>
        <fullName evidence="11">Beta-clamp processivity factor</fullName>
    </alternativeName>
    <alternativeName>
        <fullName evidence="10">DNA polymerase III beta sliding clamp subunit</fullName>
    </alternativeName>
</protein>
<keyword evidence="4" id="KW-0963">Cytoplasm</keyword>
<evidence type="ECO:0000256" key="8">
    <source>
        <dbReference type="ARBA" id="ARBA00022932"/>
    </source>
</evidence>
<comment type="subcellular location">
    <subcellularLocation>
        <location evidence="1">Cytoplasm</location>
    </subcellularLocation>
</comment>
<keyword evidence="6" id="KW-0548">Nucleotidyltransferase</keyword>
<dbReference type="InterPro" id="IPR022637">
    <property type="entry name" value="DNA_polIII_beta_cen"/>
</dbReference>
<evidence type="ECO:0000256" key="11">
    <source>
        <dbReference type="ARBA" id="ARBA00033276"/>
    </source>
</evidence>
<evidence type="ECO:0000256" key="5">
    <source>
        <dbReference type="ARBA" id="ARBA00022679"/>
    </source>
</evidence>
<keyword evidence="8" id="KW-0239">DNA-directed DNA polymerase</keyword>
<dbReference type="GO" id="GO:0003887">
    <property type="term" value="F:DNA-directed DNA polymerase activity"/>
    <property type="evidence" value="ECO:0007669"/>
    <property type="project" value="UniProtKB-KW"/>
</dbReference>
<evidence type="ECO:0000259" key="14">
    <source>
        <dbReference type="Pfam" id="PF02768"/>
    </source>
</evidence>
<accession>A0A1C3W5T3</accession>
<evidence type="ECO:0000256" key="7">
    <source>
        <dbReference type="ARBA" id="ARBA00022705"/>
    </source>
</evidence>
<dbReference type="AlphaFoldDB" id="A0A1C3W5T3"/>
<dbReference type="Gene3D" id="3.10.150.10">
    <property type="entry name" value="DNA Polymerase III, subunit A, domain 2"/>
    <property type="match status" value="1"/>
</dbReference>
<evidence type="ECO:0000256" key="2">
    <source>
        <dbReference type="ARBA" id="ARBA00010752"/>
    </source>
</evidence>
<dbReference type="InterPro" id="IPR022634">
    <property type="entry name" value="DNA_polIII_beta_N"/>
</dbReference>
<dbReference type="Pfam" id="PF02767">
    <property type="entry name" value="DNA_pol3_beta_2"/>
    <property type="match status" value="1"/>
</dbReference>
<proteinExistence type="inferred from homology"/>
<keyword evidence="7" id="KW-0235">DNA replication</keyword>
<evidence type="ECO:0000259" key="13">
    <source>
        <dbReference type="Pfam" id="PF02767"/>
    </source>
</evidence>
<feature type="domain" description="DNA polymerase III beta sliding clamp C-terminal" evidence="14">
    <location>
        <begin position="324"/>
        <end position="443"/>
    </location>
</feature>
<comment type="similarity">
    <text evidence="2">Belongs to the beta sliding clamp family.</text>
</comment>
<name>A0A1C3W5T3_9HYPH</name>
<dbReference type="NCBIfam" id="TIGR00663">
    <property type="entry name" value="dnan"/>
    <property type="match status" value="1"/>
</dbReference>
<dbReference type="Proteomes" id="UP000199205">
    <property type="component" value="Unassembled WGS sequence"/>
</dbReference>
<evidence type="ECO:0000256" key="4">
    <source>
        <dbReference type="ARBA" id="ARBA00022490"/>
    </source>
</evidence>
<dbReference type="SUPFAM" id="SSF55979">
    <property type="entry name" value="DNA clamp"/>
    <property type="match status" value="3"/>
</dbReference>
<evidence type="ECO:0000313" key="15">
    <source>
        <dbReference type="EMBL" id="SCB35175.1"/>
    </source>
</evidence>
<dbReference type="Pfam" id="PF00712">
    <property type="entry name" value="DNA_pol3_beta"/>
    <property type="match status" value="1"/>
</dbReference>
<dbReference type="Pfam" id="PF02768">
    <property type="entry name" value="DNA_pol3_beta_3"/>
    <property type="match status" value="1"/>
</dbReference>
<dbReference type="GO" id="GO:0009360">
    <property type="term" value="C:DNA polymerase III complex"/>
    <property type="evidence" value="ECO:0007669"/>
    <property type="project" value="InterPro"/>
</dbReference>
<dbReference type="GO" id="GO:0005737">
    <property type="term" value="C:cytoplasm"/>
    <property type="evidence" value="ECO:0007669"/>
    <property type="project" value="UniProtKB-SubCell"/>
</dbReference>
<dbReference type="CDD" id="cd00140">
    <property type="entry name" value="beta_clamp"/>
    <property type="match status" value="1"/>
</dbReference>
<keyword evidence="5" id="KW-0808">Transferase</keyword>
<evidence type="ECO:0000256" key="9">
    <source>
        <dbReference type="ARBA" id="ARBA00023125"/>
    </source>
</evidence>
<keyword evidence="9" id="KW-0238">DNA-binding</keyword>
<dbReference type="GO" id="GO:0003677">
    <property type="term" value="F:DNA binding"/>
    <property type="evidence" value="ECO:0007669"/>
    <property type="project" value="UniProtKB-KW"/>
</dbReference>
<dbReference type="PANTHER" id="PTHR30478:SF0">
    <property type="entry name" value="BETA SLIDING CLAMP"/>
    <property type="match status" value="1"/>
</dbReference>
<dbReference type="Gene3D" id="3.70.10.10">
    <property type="match status" value="1"/>
</dbReference>
<evidence type="ECO:0000256" key="1">
    <source>
        <dbReference type="ARBA" id="ARBA00004496"/>
    </source>
</evidence>
<evidence type="ECO:0000256" key="3">
    <source>
        <dbReference type="ARBA" id="ARBA00021035"/>
    </source>
</evidence>
<dbReference type="GO" id="GO:0006271">
    <property type="term" value="P:DNA strand elongation involved in DNA replication"/>
    <property type="evidence" value="ECO:0007669"/>
    <property type="project" value="TreeGrafter"/>
</dbReference>
<dbReference type="SMART" id="SM00480">
    <property type="entry name" value="POL3Bc"/>
    <property type="match status" value="1"/>
</dbReference>
<dbReference type="InterPro" id="IPR022635">
    <property type="entry name" value="DNA_polIII_beta_C"/>
</dbReference>
<evidence type="ECO:0000256" key="6">
    <source>
        <dbReference type="ARBA" id="ARBA00022695"/>
    </source>
</evidence>
<dbReference type="GO" id="GO:0008408">
    <property type="term" value="F:3'-5' exonuclease activity"/>
    <property type="evidence" value="ECO:0007669"/>
    <property type="project" value="InterPro"/>
</dbReference>
<evidence type="ECO:0000313" key="16">
    <source>
        <dbReference type="Proteomes" id="UP000199205"/>
    </source>
</evidence>
<sequence length="444" mass="47967">MGEARPDGKSGANPVSIVGQMFNWHATNAPCLLHSHAEVCHFARPIFRASSENMSFGRFGPPGKSRSKAVASMRITIERSNLLKSLNHVHRVVERRNTIPILSNVLLKAEGASLDMKATDLDLEITEATPANVEQAGATTVPAHLLYDIVRKLSDGSEVLLATNPDGSSMTVASGRSKFSLQCLPESDFPDLTAGSFSHSFKLKAADLKMLIDRTQFAISTEETRYYLNGIFFHTIESDGDLKLRAVATDGHRLARADVTAPSGSEGMPGIIIPRKTVGELQKLVDTPDAIVTVEVSDAKIRLTIGSIVMTSKLIDGTFPDYQRVIPTNNDKEMRVDCQSFAQAVDRVSTISSERGRAVKLALSDGQLLLTVNNPDSGSATEEVAVGYEMDPMEIGFNAKYLLDITAQLSGESAVFLLADAGSPTLIRDTAGDDALYVLMPMRV</sequence>